<sequence length="2267" mass="237443">MKNKKLLLSFLALYSMTAAYAETNIKVNSKLDKIYKNLMDDKGVSEKDYGFLEEVLNKRNKELKDLYEQSDYIVKPEYLEWQIFFSGFYDHVERGDNTKANAKYHSDPDYNESGIQGKIMQGTQVSKEVDLGIRIPMKEVSRVPLSLAIQTPPVVQVNPAGAVTVVLPNINVPVIDVPEFEEFDVSVAELTVKNITGPTISVKGSGNNDRQAILNYDGNGYMAGGTDGNPNAILSQQQLTGAGGQGSFDITIDAGNTITGTIANTDSIGWTDLGNYTGYSTLGGTWNNINRYYVMKLVGGSKGLTLKIDDMDISYTGFRDSFTDSKFLFFTDSHNGGENKWEIAESTNITLKGQNLIMFGVQYHGGTANSGMENSGTILASADAVTGTTPGSRIVFSTIDDRGGSSNNDNRFLYFTNTSTGKIILDGAGDILGNFTAPGNQLQSTPAGGTLFTNNGDISLNGLGSIGIILSEKSSEDIPNREITNFGKTAITFTKALELTGDETVGIYAQNSTVGAFDPSLSSMNINIGTTGNKSGSIGNASGGLAAYTENAAGFYTDAAKLTLTIGSGNTAATGVHNILFGDYARNSSLVRADGGELTIKGNVLINKGENNIGLAATGGKITLDSTGNLTVSSGNGNAGAYVQNNGTFNNNGIITVTGDGTNGIITAAGGSATNAGTITKENNGAAVVLTGGNFTNTAAGKIETSNSSAGIYASTDVSASTVVLDGQGVIAKNKGIAFYAGYDSIKNTAGKIKFGGTAVGTIQSGGLMFYNNYSSSNGTAGVNYGSFVLNPSTSVDVQSGGTVFKFSSATYNTADFTNYINDTFNGTIGNLTINMPTSGNGYGNLFVLGSSAIDLTSMISTANNVLTSSGLTINGNYRFALLTDGIFNIDNNSSYGTASNPYDLDNSNNPINLMSAVNSKVNITSGTYITGTAGGQNIVKQVNKAGQIQSDIAVVNDGNINMSGTDSVSLYSVYGDITNNGAITISNDAIGILGLNDTKILNSGSGVINVGNNSVGLAGVTYNGTKTSAVLGYGSDKADITNAGNISDISGQNKAVGIYAENRNSVINRNDVQAVNTGILNFTNSANSVGAYVTGGTFTNTNGQIKAGSSNAGIYADNSDINFNSGTVELSGNNAVGFYLDNSSNFNGTSGTINITGQNAIVFNIKGTGSNFTNNLTINSSAGSSYIVANIDSGLYQTNAVNYTLGDNGVMFSGINSAVLVSSGTAITGTGTNNVALYGSGLYSGALSAPYSVESENQGIITMGDSSAGIYTVNGARALNTNSIAVGNTSVGMYGVNSGIITNNGIIETGASSQGIYAQNTGTVTNNNTIKSTGNNVIGIYAEGNMDVTNAAGSEINLSGNDSIGIFSKYTASSTAVLTNSGAINIGNSTNIVNPGLGIYSENTDEKIYNTNTGKITVGISSIGIYKAGSAAGLGSVEQDGEIIVGDGGIGIYSDGDTVNIHGNSKITLQGGNETAGVYGINGAKIVNGSSNMSIGSGNYGFILNSGASFENNAVMSLGSNEVLVYSDGGSTITNNNKINMSGFESIAVYSVNGETVTNNNIIDGSAGIGNIAVYNKGGVINNSGDLYLGNSDIQSKTNTFMNTYAVGLYGENSSVTNSGDIYAGTGAVAFYSKTDANHSTVSVNKGDIYLPDGAVGLYAEGKNTQIINENTATITVAGNESIGMAAVGGALITNKGTINITGTNSYGMYGNAGSRVENYGIINVGGENNIAILLANSSELVNNAEGTINILSGSINGLGLTQTINSLYEIPSIINSGVINVNENFSVNGVEIAIKVDPATIRKATLPEDAGAKFVSDSVKFNAPTFEVDENNPVIVTPDFTQGTNATVYKLKDVFNPTTPGGGPNTGTVPVVSKSLTWEAIPQINSNGNVDIWMKKIPYDKFTGGLWYEDFGKNLDKKYGVDGISSEALNIFNKIDYISNEADFRHIMAGLAGNVYANLNQREEDIARIFENSLDLLQNSKNNTKENVKINVIVGDGKRKEDTDGVVGYDYKATGIQALREVERTYRHTFGYSLGYMHTGFEFNDGNNSEEWVDTVQLGIHNKYKANDWVMKNDLTGRASIHNVDRNIDWPVNGRSEMDGTFETYSLTFDNSLGKKFKIGKNSSVTPYGGLRAMYAVRPSFTESGLEALEVDGNDAWSVKPRAGVEVKGEMPLGPRGWKAKATLDLAYEYELANLNEREKARLVAIEDGYHNLSKPEEEKGAFRSKASVGVEVEEKYGIFMTGEYVTGDNNQEDYRVGISLKAVF</sequence>
<organism evidence="3 4">
    <name type="scientific">Sebaldella termitidis (strain ATCC 33386 / NCTC 11300)</name>
    <dbReference type="NCBI Taxonomy" id="526218"/>
    <lineage>
        <taxon>Bacteria</taxon>
        <taxon>Fusobacteriati</taxon>
        <taxon>Fusobacteriota</taxon>
        <taxon>Fusobacteriia</taxon>
        <taxon>Fusobacteriales</taxon>
        <taxon>Leptotrichiaceae</taxon>
        <taxon>Sebaldella</taxon>
    </lineage>
</organism>
<dbReference type="Pfam" id="PF25783">
    <property type="entry name" value="BigA_beta"/>
    <property type="match status" value="1"/>
</dbReference>
<feature type="chain" id="PRO_5003019797" evidence="1">
    <location>
        <begin position="22"/>
        <end position="2267"/>
    </location>
</feature>
<evidence type="ECO:0000256" key="1">
    <source>
        <dbReference type="SAM" id="SignalP"/>
    </source>
</evidence>
<dbReference type="KEGG" id="str:Sterm_2359"/>
<protein>
    <submittedName>
        <fullName evidence="3">Outer membrane autotransporter barrel domain protein</fullName>
    </submittedName>
</protein>
<evidence type="ECO:0000259" key="2">
    <source>
        <dbReference type="PROSITE" id="PS51208"/>
    </source>
</evidence>
<dbReference type="InterPro" id="IPR006626">
    <property type="entry name" value="PbH1"/>
</dbReference>
<feature type="domain" description="Autotransporter" evidence="2">
    <location>
        <begin position="1983"/>
        <end position="2267"/>
    </location>
</feature>
<dbReference type="InterPro" id="IPR005546">
    <property type="entry name" value="Autotransporte_beta"/>
</dbReference>
<name>D1AL69_SEBTE</name>
<feature type="signal peptide" evidence="1">
    <location>
        <begin position="1"/>
        <end position="21"/>
    </location>
</feature>
<dbReference type="STRING" id="526218.Sterm_2359"/>
<dbReference type="Pfam" id="PF03797">
    <property type="entry name" value="Autotransporter"/>
    <property type="match status" value="1"/>
</dbReference>
<dbReference type="SMART" id="SM00710">
    <property type="entry name" value="PbH1"/>
    <property type="match status" value="5"/>
</dbReference>
<reference evidence="4" key="1">
    <citation type="submission" date="2009-09" db="EMBL/GenBank/DDBJ databases">
        <title>The complete chromosome of Sebaldella termitidis ATCC 33386.</title>
        <authorList>
            <consortium name="US DOE Joint Genome Institute (JGI-PGF)"/>
            <person name="Lucas S."/>
            <person name="Copeland A."/>
            <person name="Lapidus A."/>
            <person name="Glavina del Rio T."/>
            <person name="Dalin E."/>
            <person name="Tice H."/>
            <person name="Bruce D."/>
            <person name="Goodwin L."/>
            <person name="Pitluck S."/>
            <person name="Kyrpides N."/>
            <person name="Mavromatis K."/>
            <person name="Ivanova N."/>
            <person name="Mikhailova N."/>
            <person name="Sims D."/>
            <person name="Meincke L."/>
            <person name="Brettin T."/>
            <person name="Detter J.C."/>
            <person name="Han C."/>
            <person name="Larimer F."/>
            <person name="Land M."/>
            <person name="Hauser L."/>
            <person name="Markowitz V."/>
            <person name="Cheng J.F."/>
            <person name="Hugenholtz P."/>
            <person name="Woyke T."/>
            <person name="Wu D."/>
            <person name="Eisen J.A."/>
        </authorList>
    </citation>
    <scope>NUCLEOTIDE SEQUENCE [LARGE SCALE GENOMIC DNA]</scope>
    <source>
        <strain evidence="4">ATCC 33386 / NCTC 11300</strain>
    </source>
</reference>
<evidence type="ECO:0000313" key="3">
    <source>
        <dbReference type="EMBL" id="ACZ09212.1"/>
    </source>
</evidence>
<gene>
    <name evidence="3" type="ordered locus">Sterm_2359</name>
</gene>
<dbReference type="eggNOG" id="COG3210">
    <property type="taxonomic scope" value="Bacteria"/>
</dbReference>
<accession>D1AL69</accession>
<keyword evidence="4" id="KW-1185">Reference proteome</keyword>
<dbReference type="InterPro" id="IPR036709">
    <property type="entry name" value="Autotransporte_beta_dom_sf"/>
</dbReference>
<dbReference type="EMBL" id="CP001739">
    <property type="protein sequence ID" value="ACZ09212.1"/>
    <property type="molecule type" value="Genomic_DNA"/>
</dbReference>
<reference evidence="3 4" key="2">
    <citation type="journal article" date="2010" name="Stand. Genomic Sci.">
        <title>Complete genome sequence of Sebaldella termitidis type strain (NCTC 11300).</title>
        <authorList>
            <person name="Harmon-Smith M."/>
            <person name="Celia L."/>
            <person name="Chertkov O."/>
            <person name="Lapidus A."/>
            <person name="Copeland A."/>
            <person name="Glavina Del Rio T."/>
            <person name="Nolan M."/>
            <person name="Lucas S."/>
            <person name="Tice H."/>
            <person name="Cheng J.F."/>
            <person name="Han C."/>
            <person name="Detter J.C."/>
            <person name="Bruce D."/>
            <person name="Goodwin L."/>
            <person name="Pitluck S."/>
            <person name="Pati A."/>
            <person name="Liolios K."/>
            <person name="Ivanova N."/>
            <person name="Mavromatis K."/>
            <person name="Mikhailova N."/>
            <person name="Chen A."/>
            <person name="Palaniappan K."/>
            <person name="Land M."/>
            <person name="Hauser L."/>
            <person name="Chang Y.J."/>
            <person name="Jeffries C.D."/>
            <person name="Brettin T."/>
            <person name="Goker M."/>
            <person name="Beck B."/>
            <person name="Bristow J."/>
            <person name="Eisen J.A."/>
            <person name="Markowitz V."/>
            <person name="Hugenholtz P."/>
            <person name="Kyrpides N.C."/>
            <person name="Klenk H.P."/>
            <person name="Chen F."/>
        </authorList>
    </citation>
    <scope>NUCLEOTIDE SEQUENCE [LARGE SCALE GENOMIC DNA]</scope>
    <source>
        <strain evidence="4">ATCC 33386 / NCTC 11300</strain>
    </source>
</reference>
<dbReference type="SMART" id="SM00869">
    <property type="entry name" value="Autotransporter"/>
    <property type="match status" value="1"/>
</dbReference>
<proteinExistence type="predicted"/>
<dbReference type="SUPFAM" id="SSF103515">
    <property type="entry name" value="Autotransporter"/>
    <property type="match status" value="1"/>
</dbReference>
<dbReference type="RefSeq" id="WP_012861806.1">
    <property type="nucleotide sequence ID" value="NC_013517.1"/>
</dbReference>
<dbReference type="InterPro" id="IPR058034">
    <property type="entry name" value="BigA_beta"/>
</dbReference>
<evidence type="ECO:0000313" key="4">
    <source>
        <dbReference type="Proteomes" id="UP000000845"/>
    </source>
</evidence>
<keyword evidence="1" id="KW-0732">Signal</keyword>
<dbReference type="PROSITE" id="PS51208">
    <property type="entry name" value="AUTOTRANSPORTER"/>
    <property type="match status" value="1"/>
</dbReference>
<dbReference type="HOGENOM" id="CLU_229799_0_0_0"/>
<dbReference type="Proteomes" id="UP000000845">
    <property type="component" value="Chromosome"/>
</dbReference>